<dbReference type="SUPFAM" id="SSF51695">
    <property type="entry name" value="PLC-like phosphodiesterases"/>
    <property type="match status" value="1"/>
</dbReference>
<dbReference type="Pfam" id="PF03009">
    <property type="entry name" value="GDPD"/>
    <property type="match status" value="1"/>
</dbReference>
<evidence type="ECO:0000313" key="3">
    <source>
        <dbReference type="Proteomes" id="UP000886842"/>
    </source>
</evidence>
<sequence>MSRLVITGHRGTLSTEPENTMRSFRRAIADGVDELELDVHLSSDGHLVIMHDKTVDRTTNGTGAIAEMTLAELRALDAGLGEQVPTFEEFWRTIGEIDLQVEVKDAAATAAVLALIKAEPREGVTITSFHPEAVAEAVATEGPWRVGLIAGKGQEAKVAEHHTPDLALMVHWSLAETERVRAIRDAGGFVTVWPSRTPDEVTRALEEGWSGTTADDTAMAVRTRDEWEAARAVRTGA</sequence>
<dbReference type="GO" id="GO:0006629">
    <property type="term" value="P:lipid metabolic process"/>
    <property type="evidence" value="ECO:0007669"/>
    <property type="project" value="InterPro"/>
</dbReference>
<dbReference type="AlphaFoldDB" id="A0A9D1GUR4"/>
<dbReference type="Gene3D" id="3.20.20.190">
    <property type="entry name" value="Phosphatidylinositol (PI) phosphodiesterase"/>
    <property type="match status" value="1"/>
</dbReference>
<dbReference type="PROSITE" id="PS51704">
    <property type="entry name" value="GP_PDE"/>
    <property type="match status" value="1"/>
</dbReference>
<dbReference type="InterPro" id="IPR030395">
    <property type="entry name" value="GP_PDE_dom"/>
</dbReference>
<feature type="domain" description="GP-PDE" evidence="1">
    <location>
        <begin position="4"/>
        <end position="224"/>
    </location>
</feature>
<dbReference type="GO" id="GO:0008081">
    <property type="term" value="F:phosphoric diester hydrolase activity"/>
    <property type="evidence" value="ECO:0007669"/>
    <property type="project" value="InterPro"/>
</dbReference>
<dbReference type="Proteomes" id="UP000886842">
    <property type="component" value="Unassembled WGS sequence"/>
</dbReference>
<dbReference type="PANTHER" id="PTHR46211:SF1">
    <property type="entry name" value="GLYCEROPHOSPHODIESTER PHOSPHODIESTERASE, CYTOPLASMIC"/>
    <property type="match status" value="1"/>
</dbReference>
<gene>
    <name evidence="2" type="ORF">IAA98_00975</name>
</gene>
<protein>
    <submittedName>
        <fullName evidence="2">Glycerophosphodiester phosphodiesterase</fullName>
    </submittedName>
</protein>
<organism evidence="2 3">
    <name type="scientific">Candidatus Avipropionibacterium avicola</name>
    <dbReference type="NCBI Taxonomy" id="2840701"/>
    <lineage>
        <taxon>Bacteria</taxon>
        <taxon>Bacillati</taxon>
        <taxon>Actinomycetota</taxon>
        <taxon>Actinomycetes</taxon>
        <taxon>Propionibacteriales</taxon>
        <taxon>Propionibacteriaceae</taxon>
        <taxon>Propionibacteriaceae incertae sedis</taxon>
        <taxon>Candidatus Avipropionibacterium</taxon>
    </lineage>
</organism>
<name>A0A9D1GUR4_9ACTN</name>
<reference evidence="2" key="2">
    <citation type="journal article" date="2021" name="PeerJ">
        <title>Extensive microbial diversity within the chicken gut microbiome revealed by metagenomics and culture.</title>
        <authorList>
            <person name="Gilroy R."/>
            <person name="Ravi A."/>
            <person name="Getino M."/>
            <person name="Pursley I."/>
            <person name="Horton D.L."/>
            <person name="Alikhan N.F."/>
            <person name="Baker D."/>
            <person name="Gharbi K."/>
            <person name="Hall N."/>
            <person name="Watson M."/>
            <person name="Adriaenssens E.M."/>
            <person name="Foster-Nyarko E."/>
            <person name="Jarju S."/>
            <person name="Secka A."/>
            <person name="Antonio M."/>
            <person name="Oren A."/>
            <person name="Chaudhuri R.R."/>
            <person name="La Ragione R."/>
            <person name="Hildebrand F."/>
            <person name="Pallen M.J."/>
        </authorList>
    </citation>
    <scope>NUCLEOTIDE SEQUENCE</scope>
    <source>
        <strain evidence="2">ChiGjej1B1-24693</strain>
    </source>
</reference>
<accession>A0A9D1GUR4</accession>
<dbReference type="EMBL" id="DVLP01000030">
    <property type="protein sequence ID" value="HIT74141.1"/>
    <property type="molecule type" value="Genomic_DNA"/>
</dbReference>
<evidence type="ECO:0000313" key="2">
    <source>
        <dbReference type="EMBL" id="HIT74141.1"/>
    </source>
</evidence>
<reference evidence="2" key="1">
    <citation type="submission" date="2020-10" db="EMBL/GenBank/DDBJ databases">
        <authorList>
            <person name="Gilroy R."/>
        </authorList>
    </citation>
    <scope>NUCLEOTIDE SEQUENCE</scope>
    <source>
        <strain evidence="2">ChiGjej1B1-24693</strain>
    </source>
</reference>
<proteinExistence type="predicted"/>
<dbReference type="InterPro" id="IPR017946">
    <property type="entry name" value="PLC-like_Pdiesterase_TIM-brl"/>
</dbReference>
<dbReference type="PANTHER" id="PTHR46211">
    <property type="entry name" value="GLYCEROPHOSPHORYL DIESTER PHOSPHODIESTERASE"/>
    <property type="match status" value="1"/>
</dbReference>
<comment type="caution">
    <text evidence="2">The sequence shown here is derived from an EMBL/GenBank/DDBJ whole genome shotgun (WGS) entry which is preliminary data.</text>
</comment>
<evidence type="ECO:0000259" key="1">
    <source>
        <dbReference type="PROSITE" id="PS51704"/>
    </source>
</evidence>